<protein>
    <submittedName>
        <fullName evidence="7">Alpha/beta fold hydrolase</fullName>
    </submittedName>
</protein>
<dbReference type="SUPFAM" id="SSF53474">
    <property type="entry name" value="alpha/beta-Hydrolases"/>
    <property type="match status" value="1"/>
</dbReference>
<dbReference type="Pfam" id="PF00561">
    <property type="entry name" value="Abhydrolase_1"/>
    <property type="match status" value="1"/>
</dbReference>
<dbReference type="Gene3D" id="3.40.50.1820">
    <property type="entry name" value="alpha/beta hydrolase"/>
    <property type="match status" value="1"/>
</dbReference>
<evidence type="ECO:0000256" key="3">
    <source>
        <dbReference type="ARBA" id="ARBA00022801"/>
    </source>
</evidence>
<feature type="signal peptide" evidence="4">
    <location>
        <begin position="1"/>
        <end position="23"/>
    </location>
</feature>
<evidence type="ECO:0000313" key="7">
    <source>
        <dbReference type="EMBL" id="MBG0560096.1"/>
    </source>
</evidence>
<dbReference type="PANTHER" id="PTHR43248:SF29">
    <property type="entry name" value="TRIPEPTIDYL AMINOPEPTIDASE"/>
    <property type="match status" value="1"/>
</dbReference>
<dbReference type="Proteomes" id="UP000598146">
    <property type="component" value="Unassembled WGS sequence"/>
</dbReference>
<dbReference type="GO" id="GO:0016787">
    <property type="term" value="F:hydrolase activity"/>
    <property type="evidence" value="ECO:0007669"/>
    <property type="project" value="UniProtKB-KW"/>
</dbReference>
<dbReference type="AlphaFoldDB" id="A0A931C4Q9"/>
<comment type="similarity">
    <text evidence="1">Belongs to the peptidase S33 family.</text>
</comment>
<name>A0A931C4Q9_9ACTN</name>
<proteinExistence type="inferred from homology"/>
<keyword evidence="8" id="KW-1185">Reference proteome</keyword>
<reference evidence="7" key="1">
    <citation type="submission" date="2020-11" db="EMBL/GenBank/DDBJ databases">
        <title>Isolation and identification of active actinomycetes.</title>
        <authorList>
            <person name="Sun X."/>
        </authorList>
    </citation>
    <scope>NUCLEOTIDE SEQUENCE</scope>
    <source>
        <strain evidence="7">NEAU-A11</strain>
    </source>
</reference>
<feature type="domain" description="Peptidase S33 tripeptidyl aminopeptidase-like C-terminal" evidence="6">
    <location>
        <begin position="439"/>
        <end position="543"/>
    </location>
</feature>
<dbReference type="PANTHER" id="PTHR43248">
    <property type="entry name" value="2-SUCCINYL-6-HYDROXY-2,4-CYCLOHEXADIENE-1-CARBOXYLATE SYNTHASE"/>
    <property type="match status" value="1"/>
</dbReference>
<dbReference type="EMBL" id="JADQTO010000001">
    <property type="protein sequence ID" value="MBG0560096.1"/>
    <property type="molecule type" value="Genomic_DNA"/>
</dbReference>
<evidence type="ECO:0000259" key="6">
    <source>
        <dbReference type="Pfam" id="PF08386"/>
    </source>
</evidence>
<dbReference type="Pfam" id="PF08386">
    <property type="entry name" value="Abhydrolase_4"/>
    <property type="match status" value="1"/>
</dbReference>
<comment type="caution">
    <text evidence="7">The sequence shown here is derived from an EMBL/GenBank/DDBJ whole genome shotgun (WGS) entry which is preliminary data.</text>
</comment>
<keyword evidence="3 7" id="KW-0378">Hydrolase</keyword>
<evidence type="ECO:0000256" key="4">
    <source>
        <dbReference type="SAM" id="SignalP"/>
    </source>
</evidence>
<feature type="domain" description="AB hydrolase-1" evidence="5">
    <location>
        <begin position="112"/>
        <end position="264"/>
    </location>
</feature>
<evidence type="ECO:0000256" key="1">
    <source>
        <dbReference type="ARBA" id="ARBA00010088"/>
    </source>
</evidence>
<feature type="chain" id="PRO_5038648206" evidence="4">
    <location>
        <begin position="24"/>
        <end position="588"/>
    </location>
</feature>
<evidence type="ECO:0000259" key="5">
    <source>
        <dbReference type="Pfam" id="PF00561"/>
    </source>
</evidence>
<dbReference type="InterPro" id="IPR029058">
    <property type="entry name" value="AB_hydrolase_fold"/>
</dbReference>
<dbReference type="RefSeq" id="WP_196411909.1">
    <property type="nucleotide sequence ID" value="NZ_JADQTO010000001.1"/>
</dbReference>
<dbReference type="InterPro" id="IPR051601">
    <property type="entry name" value="Serine_prot/Carboxylest_S33"/>
</dbReference>
<evidence type="ECO:0000256" key="2">
    <source>
        <dbReference type="ARBA" id="ARBA00022729"/>
    </source>
</evidence>
<gene>
    <name evidence="7" type="ORF">I4J89_01245</name>
</gene>
<dbReference type="InterPro" id="IPR013595">
    <property type="entry name" value="Pept_S33_TAP-like_C"/>
</dbReference>
<organism evidence="7 8">
    <name type="scientific">Actinoplanes aureus</name>
    <dbReference type="NCBI Taxonomy" id="2792083"/>
    <lineage>
        <taxon>Bacteria</taxon>
        <taxon>Bacillati</taxon>
        <taxon>Actinomycetota</taxon>
        <taxon>Actinomycetes</taxon>
        <taxon>Micromonosporales</taxon>
        <taxon>Micromonosporaceae</taxon>
        <taxon>Actinoplanes</taxon>
    </lineage>
</organism>
<evidence type="ECO:0000313" key="8">
    <source>
        <dbReference type="Proteomes" id="UP000598146"/>
    </source>
</evidence>
<dbReference type="InterPro" id="IPR000073">
    <property type="entry name" value="AB_hydrolase_1"/>
</dbReference>
<keyword evidence="2 4" id="KW-0732">Signal</keyword>
<accession>A0A931C4Q9</accession>
<sequence length="588" mass="62554">MRLPPSRLLVAGTAAGIVLAASASVPAAAAAPVTITPAATAAAAKAATTSAAEKRRVDRLKTPKLDWYKCYQVAQCATVKVPLDYDNPGGAKTEIALLRIKAKDQKRKIGSLFVNPGGPGGSATSFALAAPYFLSESVLERFDVVGVDPRGVGASANVKCFKSVKEQTRVFNGMNVAFPYTKAEKAKYIKSAQAFGKGCSTTGKPISGAMSTAEVARDMELMRRAVGDKKLTYLGFSYGTALGQYYANMFPDRFRAIVADGNIDPRQWVGSGKGAGQILDARMRSSDGAYKALVEIFKRCDQAGAEFCPFSAGNPARNYAAITAKLKAKPLVIRDEFGTYKVTYADFVGATLSMLYSDYAGENVMQLAADISALQNGGAAAAPAKAAVLKRIKAAKSVGYDFPYDNSFEAQSAVICTDGNHPKKASSWPAKTAARDKAAPYFGRAWGWIDVQCASSTWTVRDEDSYRGPFNRRTAKPVLLVGNYWDPATNYRASVSSSRLLPNSRLLASNNWGHTAYGTGVCATNAIDRYLLTGKLPAKGTVCRDARQPFREKLPADTDAKVLSATGKQLPPVVAPRPSSILTGGLVG</sequence>